<evidence type="ECO:0000256" key="1">
    <source>
        <dbReference type="SAM" id="SignalP"/>
    </source>
</evidence>
<dbReference type="InterPro" id="IPR017853">
    <property type="entry name" value="GH"/>
</dbReference>
<feature type="signal peptide" evidence="1">
    <location>
        <begin position="1"/>
        <end position="20"/>
    </location>
</feature>
<feature type="chain" id="PRO_5032986420" description="Glycosyl hydrolase family 39" evidence="1">
    <location>
        <begin position="21"/>
        <end position="1088"/>
    </location>
</feature>
<dbReference type="Gene3D" id="3.20.20.80">
    <property type="entry name" value="Glycosidases"/>
    <property type="match status" value="1"/>
</dbReference>
<dbReference type="Proteomes" id="UP000435649">
    <property type="component" value="Unassembled WGS sequence"/>
</dbReference>
<evidence type="ECO:0000313" key="3">
    <source>
        <dbReference type="Proteomes" id="UP000435649"/>
    </source>
</evidence>
<comment type="caution">
    <text evidence="2">The sequence shown here is derived from an EMBL/GenBank/DDBJ whole genome shotgun (WGS) entry which is preliminary data.</text>
</comment>
<dbReference type="InterPro" id="IPR051923">
    <property type="entry name" value="Glycosyl_Hydrolase_39"/>
</dbReference>
<dbReference type="SUPFAM" id="SSF51445">
    <property type="entry name" value="(Trans)glycosidases"/>
    <property type="match status" value="1"/>
</dbReference>
<name>A0A844G6C9_9BACT</name>
<dbReference type="SUPFAM" id="SSF49344">
    <property type="entry name" value="CBD9-like"/>
    <property type="match status" value="1"/>
</dbReference>
<protein>
    <recommendedName>
        <fullName evidence="4">Glycosyl hydrolase family 39</fullName>
    </recommendedName>
</protein>
<keyword evidence="3" id="KW-1185">Reference proteome</keyword>
<keyword evidence="1" id="KW-0732">Signal</keyword>
<dbReference type="GO" id="GO:0004553">
    <property type="term" value="F:hydrolase activity, hydrolyzing O-glycosyl compounds"/>
    <property type="evidence" value="ECO:0007669"/>
    <property type="project" value="TreeGrafter"/>
</dbReference>
<evidence type="ECO:0008006" key="4">
    <source>
        <dbReference type="Google" id="ProtNLM"/>
    </source>
</evidence>
<dbReference type="AlphaFoldDB" id="A0A844G6C9"/>
<gene>
    <name evidence="2" type="ORF">FYJ85_13890</name>
</gene>
<proteinExistence type="predicted"/>
<dbReference type="Gene3D" id="2.60.40.1190">
    <property type="match status" value="1"/>
</dbReference>
<accession>A0A844G6C9</accession>
<sequence length="1088" mass="122665">MRYKQFFFTFLITAISCGFAGEVDFSRYPKRKCWAAGGVVTITPAFDALKLTWNPAERKFMEFTFPQAPLLGTFEKLTVTVKLKRSEKSTLNALALRLIDKDGEIFQFKKNVGPETTQLIYRINGLDPKPNGCWKSSAKAVANKKMDMPVSLLGMSVDYPANSGPGEVLVTSIRYEKFPEESEPVNAREAVPVPGEKFRTGTENDQRFFEYSEGIFFPVLRGGQFRLRVKAGAAPQAQLLLLHGKQEKAQKPATVKAGDDNVYTLIYPVPYELDGTSVSLKKIRIDSAGPVQMIDLTYEIPHVELAFNLGEGSDFNIWQQGVPGKVRFSNTRTAALSGKAELIWSDNAGKELERIIEHIELAPGESKEIALPEPQLYGLYHLSGTLPGKDGRPVVFRRRLGFMPPNNAEEHDGMQYGVALLTPALKRLEITARAARYCGADFDRSSIIWAYIERHQGKWDWSYPDAHYRILKDAKLRWAPILWFPPRWATSKTWKPSYEPVMQSFGFPLPDYDLWTTYVRNCVERYGKENIRVMEIWNEAELPGFANFTPEEYAELLKRAYDVIKSVNPKIQVSACGYTCMPGQHPRMTFPDFMPRSLKAARGKYDLHPIHYHGFFHEYVGGIGAFLEARKEWGVTAPWAANETAMTSSFCTRLAQAEILFEKMVYSQVKGAVAHVWHNMYDLGRDHFNKEHNFGLLDHALEPKEAYLAYNNVTRLFRGAGLVRDLTVGDCYMFLFKKGDTLLIPGWTLYPPASERLFELTGVTGKAEFIDVFGNRTPVRTEKGKLLLHVSSAPMTLALEQDTLPEIKGEVFTATRDFGEFKLASGSGVKSVTGAFADGSARELAVGGDGTFRYPVKPEKLRKPQALTLTFDTELGEFAVRKFLTPQFRLPANANFNRPADFSLQDASSYMQTSPNDPMYADCIYKGADDCSVRLWLGWKSPDKIAARVVVRDDIHFQDQKGVQIYQGDGLQIFFSQTITGGMWKVGIAKDNDGEIRKFCWMKPGKGDGDALLEEIPVSIIRNETAKDTVYEMEFPAKRLGIVRGKPFRFNLLVNDNDGRCRVGYHSLTEIRGDGRNDIGYPVIVFEE</sequence>
<dbReference type="EMBL" id="VUNS01000015">
    <property type="protein sequence ID" value="MST98131.1"/>
    <property type="molecule type" value="Genomic_DNA"/>
</dbReference>
<dbReference type="PANTHER" id="PTHR12631:SF10">
    <property type="entry name" value="BETA-XYLOSIDASE-LIKE PROTEIN-RELATED"/>
    <property type="match status" value="1"/>
</dbReference>
<organism evidence="2 3">
    <name type="scientific">Victivallis lenta</name>
    <dbReference type="NCBI Taxonomy" id="2606640"/>
    <lineage>
        <taxon>Bacteria</taxon>
        <taxon>Pseudomonadati</taxon>
        <taxon>Lentisphaerota</taxon>
        <taxon>Lentisphaeria</taxon>
        <taxon>Victivallales</taxon>
        <taxon>Victivallaceae</taxon>
        <taxon>Victivallis</taxon>
    </lineage>
</organism>
<dbReference type="PANTHER" id="PTHR12631">
    <property type="entry name" value="ALPHA-L-IDURONIDASE"/>
    <property type="match status" value="1"/>
</dbReference>
<reference evidence="2 3" key="1">
    <citation type="submission" date="2019-08" db="EMBL/GenBank/DDBJ databases">
        <title>In-depth cultivation of the pig gut microbiome towards novel bacterial diversity and tailored functional studies.</title>
        <authorList>
            <person name="Wylensek D."/>
            <person name="Hitch T.C.A."/>
            <person name="Clavel T."/>
        </authorList>
    </citation>
    <scope>NUCLEOTIDE SEQUENCE [LARGE SCALE GENOMIC DNA]</scope>
    <source>
        <strain evidence="2 3">BBE-744-WT-12</strain>
    </source>
</reference>
<dbReference type="PROSITE" id="PS51257">
    <property type="entry name" value="PROKAR_LIPOPROTEIN"/>
    <property type="match status" value="1"/>
</dbReference>
<evidence type="ECO:0000313" key="2">
    <source>
        <dbReference type="EMBL" id="MST98131.1"/>
    </source>
</evidence>